<dbReference type="RefSeq" id="WP_074457965.1">
    <property type="nucleotide sequence ID" value="NZ_FITM01000172.1"/>
</dbReference>
<keyword evidence="4" id="KW-1185">Reference proteome</keyword>
<evidence type="ECO:0000259" key="2">
    <source>
        <dbReference type="Pfam" id="PF13592"/>
    </source>
</evidence>
<accession>A0A161KK20</accession>
<sequence>MNRATVEPPADWKEARRLRAWELVQQGWKQKDVAAALGVTKGAVSQWVSQARQGGIAALRRRKHPGGRPKLDDGQRERLPELLARGPGAYGFNGEVWTRGRVAQVIEQEFGVSYDPSQVGRILKGCGWSQQKPALRSTQRDEEAIADWRERRFAELKKRP</sequence>
<proteinExistence type="predicted"/>
<dbReference type="AlphaFoldDB" id="A0A161KK20"/>
<evidence type="ECO:0000256" key="1">
    <source>
        <dbReference type="SAM" id="MobiDB-lite"/>
    </source>
</evidence>
<dbReference type="InterPro" id="IPR009057">
    <property type="entry name" value="Homeodomain-like_sf"/>
</dbReference>
<feature type="domain" description="Winged helix-turn helix" evidence="2">
    <location>
        <begin position="95"/>
        <end position="151"/>
    </location>
</feature>
<evidence type="ECO:0000313" key="3">
    <source>
        <dbReference type="EMBL" id="CZB23340.1"/>
    </source>
</evidence>
<dbReference type="SUPFAM" id="SSF46689">
    <property type="entry name" value="Homeodomain-like"/>
    <property type="match status" value="1"/>
</dbReference>
<dbReference type="Proteomes" id="UP000182631">
    <property type="component" value="Unassembled WGS sequence"/>
</dbReference>
<dbReference type="CDD" id="cd00093">
    <property type="entry name" value="HTH_XRE"/>
    <property type="match status" value="1"/>
</dbReference>
<dbReference type="EMBL" id="FITM01000172">
    <property type="protein sequence ID" value="CZB23340.1"/>
    <property type="molecule type" value="Genomic_DNA"/>
</dbReference>
<dbReference type="Pfam" id="PF13384">
    <property type="entry name" value="HTH_23"/>
    <property type="match status" value="1"/>
</dbReference>
<dbReference type="InterPro" id="IPR025959">
    <property type="entry name" value="Winged_HTH_dom"/>
</dbReference>
<organism evidence="3 4">
    <name type="scientific">Candidatus Synechococcus spongiarum</name>
    <dbReference type="NCBI Taxonomy" id="431041"/>
    <lineage>
        <taxon>Bacteria</taxon>
        <taxon>Bacillati</taxon>
        <taxon>Cyanobacteriota</taxon>
        <taxon>Cyanophyceae</taxon>
        <taxon>Synechococcales</taxon>
        <taxon>Synechococcaceae</taxon>
        <taxon>Synechococcus</taxon>
    </lineage>
</organism>
<dbReference type="Pfam" id="PF13592">
    <property type="entry name" value="HTH_33"/>
    <property type="match status" value="1"/>
</dbReference>
<protein>
    <submittedName>
        <fullName evidence="3">Mobile element protein</fullName>
    </submittedName>
</protein>
<evidence type="ECO:0000313" key="4">
    <source>
        <dbReference type="Proteomes" id="UP000182631"/>
    </source>
</evidence>
<dbReference type="InterPro" id="IPR001387">
    <property type="entry name" value="Cro/C1-type_HTH"/>
</dbReference>
<feature type="region of interest" description="Disordered" evidence="1">
    <location>
        <begin position="56"/>
        <end position="77"/>
    </location>
</feature>
<gene>
    <name evidence="3" type="ORF">FLM9_1602</name>
</gene>
<name>A0A161KK20_9SYNE</name>
<reference evidence="4" key="1">
    <citation type="submission" date="2016-02" db="EMBL/GenBank/DDBJ databases">
        <authorList>
            <person name="liu f."/>
        </authorList>
    </citation>
    <scope>NUCLEOTIDE SEQUENCE [LARGE SCALE GENOMIC DNA]</scope>
</reference>